<keyword evidence="1" id="KW-0472">Membrane</keyword>
<protein>
    <recommendedName>
        <fullName evidence="4">DUF1648 domain-containing protein</fullName>
    </recommendedName>
</protein>
<comment type="caution">
    <text evidence="2">The sequence shown here is derived from an EMBL/GenBank/DDBJ whole genome shotgun (WGS) entry which is preliminary data.</text>
</comment>
<evidence type="ECO:0000313" key="2">
    <source>
        <dbReference type="EMBL" id="OQQ90716.1"/>
    </source>
</evidence>
<gene>
    <name evidence="2" type="ORF">B6U56_05415</name>
</gene>
<evidence type="ECO:0000313" key="3">
    <source>
        <dbReference type="Proteomes" id="UP000192575"/>
    </source>
</evidence>
<dbReference type="Proteomes" id="UP000192575">
    <property type="component" value="Unassembled WGS sequence"/>
</dbReference>
<evidence type="ECO:0008006" key="4">
    <source>
        <dbReference type="Google" id="ProtNLM"/>
    </source>
</evidence>
<feature type="transmembrane region" description="Helical" evidence="1">
    <location>
        <begin position="47"/>
        <end position="66"/>
    </location>
</feature>
<keyword evidence="1" id="KW-0812">Transmembrane</keyword>
<dbReference type="EMBL" id="NBEF01000017">
    <property type="protein sequence ID" value="OQQ90716.1"/>
    <property type="molecule type" value="Genomic_DNA"/>
</dbReference>
<keyword evidence="1" id="KW-1133">Transmembrane helix</keyword>
<accession>A0A1V9RCG5</accession>
<name>A0A1V9RCG5_9LACO</name>
<dbReference type="RefSeq" id="WP_081534639.1">
    <property type="nucleotide sequence ID" value="NZ_NBEF01000017.1"/>
</dbReference>
<feature type="transmembrane region" description="Helical" evidence="1">
    <location>
        <begin position="12"/>
        <end position="35"/>
    </location>
</feature>
<sequence>MKKFKLLMRSSYLIVLLEIFYYLRIAPQVVGTHFIGDNSPDSFGSKYQLFFWELLILILGESIIFVEKN</sequence>
<dbReference type="AlphaFoldDB" id="A0A1V9RCG5"/>
<reference evidence="2 3" key="1">
    <citation type="submission" date="2017-03" db="EMBL/GenBank/DDBJ databases">
        <title>Phylogenomics and comparative genomics of Lactobacillus salivarius, a mammalian gut commensal.</title>
        <authorList>
            <person name="Harris H.M."/>
        </authorList>
    </citation>
    <scope>NUCLEOTIDE SEQUENCE [LARGE SCALE GENOMIC DNA]</scope>
    <source>
        <strain evidence="2 3">JCM 1047</strain>
    </source>
</reference>
<organism evidence="2 3">
    <name type="scientific">Ligilactobacillus salivarius</name>
    <dbReference type="NCBI Taxonomy" id="1624"/>
    <lineage>
        <taxon>Bacteria</taxon>
        <taxon>Bacillati</taxon>
        <taxon>Bacillota</taxon>
        <taxon>Bacilli</taxon>
        <taxon>Lactobacillales</taxon>
        <taxon>Lactobacillaceae</taxon>
        <taxon>Ligilactobacillus</taxon>
    </lineage>
</organism>
<evidence type="ECO:0000256" key="1">
    <source>
        <dbReference type="SAM" id="Phobius"/>
    </source>
</evidence>
<proteinExistence type="predicted"/>